<dbReference type="CTD" id="75576586"/>
<proteinExistence type="predicted"/>
<keyword evidence="3" id="KW-1185">Reference proteome</keyword>
<evidence type="ECO:0008006" key="4">
    <source>
        <dbReference type="Google" id="ProtNLM"/>
    </source>
</evidence>
<gene>
    <name evidence="2" type="ORF">MS3_00000962</name>
</gene>
<keyword evidence="1" id="KW-0732">Signal</keyword>
<feature type="signal peptide" evidence="1">
    <location>
        <begin position="1"/>
        <end position="20"/>
    </location>
</feature>
<reference evidence="2" key="3">
    <citation type="submission" date="2021-06" db="EMBL/GenBank/DDBJ databases">
        <title>Chromosome-level genome assembly for S. haematobium.</title>
        <authorList>
            <person name="Stroehlein A.J."/>
        </authorList>
    </citation>
    <scope>NUCLEOTIDE SEQUENCE</scope>
</reference>
<name>A0A922LZC0_SCHHA</name>
<protein>
    <recommendedName>
        <fullName evidence="4">Secreted protein</fullName>
    </recommendedName>
</protein>
<dbReference type="EMBL" id="AMPZ03000001">
    <property type="protein sequence ID" value="KAH9596832.1"/>
    <property type="molecule type" value="Genomic_DNA"/>
</dbReference>
<accession>A0A922LZC0</accession>
<reference evidence="2" key="1">
    <citation type="journal article" date="2012" name="Nat. Genet.">
        <title>Whole-genome sequence of Schistosoma haematobium.</title>
        <authorList>
            <person name="Young N.D."/>
            <person name="Jex A.R."/>
            <person name="Li B."/>
            <person name="Liu S."/>
            <person name="Yang L."/>
            <person name="Xiong Z."/>
            <person name="Li Y."/>
            <person name="Cantacessi C."/>
            <person name="Hall R.S."/>
            <person name="Xu X."/>
            <person name="Chen F."/>
            <person name="Wu X."/>
            <person name="Zerlotini A."/>
            <person name="Oliveira G."/>
            <person name="Hofmann A."/>
            <person name="Zhang G."/>
            <person name="Fang X."/>
            <person name="Kang Y."/>
            <person name="Campbell B.E."/>
            <person name="Loukas A."/>
            <person name="Ranganathan S."/>
            <person name="Rollinson D."/>
            <person name="Rinaldi G."/>
            <person name="Brindley P.J."/>
            <person name="Yang H."/>
            <person name="Wang J."/>
            <person name="Wang J."/>
            <person name="Gasser R.B."/>
        </authorList>
    </citation>
    <scope>NUCLEOTIDE SEQUENCE</scope>
</reference>
<sequence length="99" mass="11534">MIKSLLWYLFISVNLVGELAINRTIYTAQLAIIEKTRSVFHQKPKQHVSDCVTSHCVYQFTCICGNTYIGRRNRDLQLRVGEHIPKRLQKQMDSNGQIR</sequence>
<dbReference type="KEGG" id="shx:MS3_00000962"/>
<comment type="caution">
    <text evidence="2">The sequence shown here is derived from an EMBL/GenBank/DDBJ whole genome shotgun (WGS) entry which is preliminary data.</text>
</comment>
<reference evidence="2" key="2">
    <citation type="journal article" date="2019" name="Gigascience">
        <title>High-quality Schistosoma haematobium genome achieved by single-molecule and long-range sequencing.</title>
        <authorList>
            <person name="Stroehlein A.J."/>
            <person name="Korhonen P.K."/>
            <person name="Chong T.M."/>
            <person name="Lim Y.L."/>
            <person name="Chan K.G."/>
            <person name="Webster B."/>
            <person name="Rollinson D."/>
            <person name="Brindley P.J."/>
            <person name="Gasser R.B."/>
            <person name="Young N.D."/>
        </authorList>
    </citation>
    <scope>NUCLEOTIDE SEQUENCE</scope>
</reference>
<dbReference type="AlphaFoldDB" id="A0A922LZC0"/>
<dbReference type="GeneID" id="75576586"/>
<dbReference type="Proteomes" id="UP000471633">
    <property type="component" value="Unassembled WGS sequence"/>
</dbReference>
<evidence type="ECO:0000313" key="3">
    <source>
        <dbReference type="Proteomes" id="UP000471633"/>
    </source>
</evidence>
<feature type="chain" id="PRO_5036918743" description="Secreted protein" evidence="1">
    <location>
        <begin position="21"/>
        <end position="99"/>
    </location>
</feature>
<evidence type="ECO:0000313" key="2">
    <source>
        <dbReference type="EMBL" id="KAH9596832.1"/>
    </source>
</evidence>
<evidence type="ECO:0000256" key="1">
    <source>
        <dbReference type="SAM" id="SignalP"/>
    </source>
</evidence>
<organism evidence="2 3">
    <name type="scientific">Schistosoma haematobium</name>
    <name type="common">Blood fluke</name>
    <dbReference type="NCBI Taxonomy" id="6185"/>
    <lineage>
        <taxon>Eukaryota</taxon>
        <taxon>Metazoa</taxon>
        <taxon>Spiralia</taxon>
        <taxon>Lophotrochozoa</taxon>
        <taxon>Platyhelminthes</taxon>
        <taxon>Trematoda</taxon>
        <taxon>Digenea</taxon>
        <taxon>Strigeidida</taxon>
        <taxon>Schistosomatoidea</taxon>
        <taxon>Schistosomatidae</taxon>
        <taxon>Schistosoma</taxon>
    </lineage>
</organism>
<dbReference type="RefSeq" id="XP_051075437.1">
    <property type="nucleotide sequence ID" value="XM_051208526.1"/>
</dbReference>
<reference evidence="2" key="4">
    <citation type="journal article" date="2022" name="PLoS Pathog.">
        <title>Chromosome-level genome of Schistosoma haematobium underpins genome-wide explorations of molecular variation.</title>
        <authorList>
            <person name="Stroehlein A.J."/>
            <person name="Korhonen P.K."/>
            <person name="Lee V.V."/>
            <person name="Ralph S.A."/>
            <person name="Mentink-Kane M."/>
            <person name="You H."/>
            <person name="McManus D.P."/>
            <person name="Tchuente L.T."/>
            <person name="Stothard J.R."/>
            <person name="Kaur P."/>
            <person name="Dudchenko O."/>
            <person name="Aiden E.L."/>
            <person name="Yang B."/>
            <person name="Yang H."/>
            <person name="Emery A.M."/>
            <person name="Webster B.L."/>
            <person name="Brindley P.J."/>
            <person name="Rollinson D."/>
            <person name="Chang B.C.H."/>
            <person name="Gasser R.B."/>
            <person name="Young N.D."/>
        </authorList>
    </citation>
    <scope>NUCLEOTIDE SEQUENCE</scope>
</reference>